<gene>
    <name evidence="2" type="ORF">MiSe_14590</name>
</gene>
<dbReference type="GO" id="GO:0043531">
    <property type="term" value="F:ADP binding"/>
    <property type="evidence" value="ECO:0007669"/>
    <property type="project" value="InterPro"/>
</dbReference>
<keyword evidence="3" id="KW-1185">Reference proteome</keyword>
<name>A0AAV3X1T3_9CYAN</name>
<evidence type="ECO:0000313" key="3">
    <source>
        <dbReference type="Proteomes" id="UP001050975"/>
    </source>
</evidence>
<dbReference type="Pfam" id="PF00931">
    <property type="entry name" value="NB-ARC"/>
    <property type="match status" value="1"/>
</dbReference>
<organism evidence="2 3">
    <name type="scientific">Microseira wollei NIES-4236</name>
    <dbReference type="NCBI Taxonomy" id="2530354"/>
    <lineage>
        <taxon>Bacteria</taxon>
        <taxon>Bacillati</taxon>
        <taxon>Cyanobacteriota</taxon>
        <taxon>Cyanophyceae</taxon>
        <taxon>Oscillatoriophycideae</taxon>
        <taxon>Aerosakkonematales</taxon>
        <taxon>Aerosakkonemataceae</taxon>
        <taxon>Microseira</taxon>
    </lineage>
</organism>
<dbReference type="AlphaFoldDB" id="A0AAV3X1T3"/>
<feature type="domain" description="NB-ARC" evidence="1">
    <location>
        <begin position="127"/>
        <end position="226"/>
    </location>
</feature>
<dbReference type="RefSeq" id="WP_226576868.1">
    <property type="nucleotide sequence ID" value="NZ_BLAY01000016.1"/>
</dbReference>
<evidence type="ECO:0000259" key="1">
    <source>
        <dbReference type="Pfam" id="PF00931"/>
    </source>
</evidence>
<dbReference type="PANTHER" id="PTHR47691:SF3">
    <property type="entry name" value="HTH-TYPE TRANSCRIPTIONAL REGULATOR RV0890C-RELATED"/>
    <property type="match status" value="1"/>
</dbReference>
<accession>A0AAV3X1T3</accession>
<evidence type="ECO:0000313" key="2">
    <source>
        <dbReference type="EMBL" id="GET36707.1"/>
    </source>
</evidence>
<dbReference type="PRINTS" id="PR00364">
    <property type="entry name" value="DISEASERSIST"/>
</dbReference>
<dbReference type="Gene3D" id="3.40.50.300">
    <property type="entry name" value="P-loop containing nucleotide triphosphate hydrolases"/>
    <property type="match status" value="1"/>
</dbReference>
<protein>
    <submittedName>
        <fullName evidence="2">WD-40 repeat-containing protein</fullName>
    </submittedName>
</protein>
<dbReference type="InterPro" id="IPR027417">
    <property type="entry name" value="P-loop_NTPase"/>
</dbReference>
<reference evidence="2" key="1">
    <citation type="submission" date="2019-10" db="EMBL/GenBank/DDBJ databases">
        <title>Draft genome sequece of Microseira wollei NIES-4236.</title>
        <authorList>
            <person name="Yamaguchi H."/>
            <person name="Suzuki S."/>
            <person name="Kawachi M."/>
        </authorList>
    </citation>
    <scope>NUCLEOTIDE SEQUENCE</scope>
    <source>
        <strain evidence="2">NIES-4236</strain>
    </source>
</reference>
<dbReference type="SUPFAM" id="SSF52540">
    <property type="entry name" value="P-loop containing nucleoside triphosphate hydrolases"/>
    <property type="match status" value="1"/>
</dbReference>
<dbReference type="InterPro" id="IPR002182">
    <property type="entry name" value="NB-ARC"/>
</dbReference>
<proteinExistence type="predicted"/>
<sequence length="457" mass="52123">MKSQKQTRKRGVILTTQGFDKLMAAKYEAESCENCDKRYTLEALSYRTGLDPDTLMKVFSCKIRVDKQTLNRCFRAFKLQVEPNDYQHPIQNAIPPSPPYQGGNSGDRIDWRETPDISVFYGRSEELANLKHWILEERCRLVTLLGMGGMGKTCLSVKLAEQIQEQFDFAIWRSLGNAPPVEDMLAELLQFLAADTKINLPETIEGKIAILMHYLRSYRCLLVLDNFETILQEFDYGVGYYRQGYEGYGQLLRQVGETIHQSCLIITSREKPKDIGLLEGETSPVRVWQLKGLQVTDVLEIFGESTDSSKLVDFYAGNPLALKIVYNTVKNLFAGSISEFINQNIAVFGEIRHLLERQFKRLSDGEKEIIKLLALNREPVSFSQLRERISPSMSPQKLLEGLESLEARSLIEKKSALFFVQPMVIAYVTEQLVEEKITSLPLKVFSGDEYQRLAVNT</sequence>
<dbReference type="EMBL" id="BLAY01000016">
    <property type="protein sequence ID" value="GET36707.1"/>
    <property type="molecule type" value="Genomic_DNA"/>
</dbReference>
<dbReference type="Proteomes" id="UP001050975">
    <property type="component" value="Unassembled WGS sequence"/>
</dbReference>
<dbReference type="PANTHER" id="PTHR47691">
    <property type="entry name" value="REGULATOR-RELATED"/>
    <property type="match status" value="1"/>
</dbReference>
<comment type="caution">
    <text evidence="2">The sequence shown here is derived from an EMBL/GenBank/DDBJ whole genome shotgun (WGS) entry which is preliminary data.</text>
</comment>